<evidence type="ECO:0000313" key="3">
    <source>
        <dbReference type="Proteomes" id="UP000037035"/>
    </source>
</evidence>
<organism evidence="2 3">
    <name type="scientific">Puccinia sorghi</name>
    <dbReference type="NCBI Taxonomy" id="27349"/>
    <lineage>
        <taxon>Eukaryota</taxon>
        <taxon>Fungi</taxon>
        <taxon>Dikarya</taxon>
        <taxon>Basidiomycota</taxon>
        <taxon>Pucciniomycotina</taxon>
        <taxon>Pucciniomycetes</taxon>
        <taxon>Pucciniales</taxon>
        <taxon>Pucciniaceae</taxon>
        <taxon>Puccinia</taxon>
    </lineage>
</organism>
<feature type="compositionally biased region" description="Basic and acidic residues" evidence="1">
    <location>
        <begin position="82"/>
        <end position="92"/>
    </location>
</feature>
<evidence type="ECO:0000256" key="1">
    <source>
        <dbReference type="SAM" id="MobiDB-lite"/>
    </source>
</evidence>
<evidence type="ECO:0000313" key="2">
    <source>
        <dbReference type="EMBL" id="KNZ59811.1"/>
    </source>
</evidence>
<dbReference type="OrthoDB" id="3243429at2759"/>
<dbReference type="VEuPathDB" id="FungiDB:VP01_1659g2"/>
<feature type="region of interest" description="Disordered" evidence="1">
    <location>
        <begin position="74"/>
        <end position="112"/>
    </location>
</feature>
<feature type="region of interest" description="Disordered" evidence="1">
    <location>
        <begin position="31"/>
        <end position="52"/>
    </location>
</feature>
<gene>
    <name evidence="2" type="ORF">VP01_1659g2</name>
</gene>
<dbReference type="AlphaFoldDB" id="A0A0L6VGA8"/>
<accession>A0A0L6VGA8</accession>
<proteinExistence type="predicted"/>
<protein>
    <submittedName>
        <fullName evidence="2">Uncharacterized protein</fullName>
    </submittedName>
</protein>
<reference evidence="2 3" key="1">
    <citation type="submission" date="2015-08" db="EMBL/GenBank/DDBJ databases">
        <title>Next Generation Sequencing and Analysis of the Genome of Puccinia sorghi L Schw, the Causal Agent of Maize Common Rust.</title>
        <authorList>
            <person name="Rochi L."/>
            <person name="Burguener G."/>
            <person name="Darino M."/>
            <person name="Turjanski A."/>
            <person name="Kreff E."/>
            <person name="Dieguez M.J."/>
            <person name="Sacco F."/>
        </authorList>
    </citation>
    <scope>NUCLEOTIDE SEQUENCE [LARGE SCALE GENOMIC DNA]</scope>
    <source>
        <strain evidence="2 3">RO10H11247</strain>
    </source>
</reference>
<name>A0A0L6VGA8_9BASI</name>
<comment type="caution">
    <text evidence="2">The sequence shown here is derived from an EMBL/GenBank/DDBJ whole genome shotgun (WGS) entry which is preliminary data.</text>
</comment>
<sequence>MILPRPFLRVFKGMSQKPEFELCRLKADTLNRKDNEAETEEGDRQRDKSSRTKIEEELVGEIRVRDRGVNWGRKWKSRQRGKKENRTCERQRNTGGSQIEKKKRDLNQSVNPSCLVRQTSKYFCNKTQQPKEHQPHLTTKPITTSTMASGMMGKQLPRMCGKDLQRTATEHVSPVLPHGHPENLTPPKPRPASRILVGSTSCPCRTGTAPQKLAIKKLQKPMIKGMKEFIGEIIFTDLFHQRQVLSNIYLKGTANLKFTLEIKKPNQILGSCKFLAMHLGEMIPKIEILNLSIFVFYLAKLNPFFDSFHKGIWLKALLVEMWNIQLDDADHIIDNLNLNEQLMMSDEELQEKFSKEHSIDNNTKLTNISDLTNLGSKEITNRAMAIGKVEPNLSMTTVNFSLFFYFSFSIVYDFISLSHNILDPMAPGSQIGKTITEISLLATRLKSRIYLELTSFICIHHERTSFSCYQVKYQVTKQPFEQPSCVVSRVVFHLCYNAKITLHRGGSYHITRGGSYHLTRGGIHIIKRGGRYHYVLGKDGMVCVIAKNPLTQITHPAPSALLVYSLKKIQFTQLNLFFNQPHWQLLAASFTAKKLAQLPAVDIQKVPGSYFSLMHSHCAYCTLTVPEHLHMQTCGVWMAAWPENSACQLQEFVIFFAVLCSFLTYKTLNGEEFLQVKYLISSLTKRYSFPLERLHKLFEQCGILKLVTLDSKLSNPLDLNLHTTTGHHQIQKSPHTLNKIYMYTCMQAHAV</sequence>
<dbReference type="EMBL" id="LAVV01006458">
    <property type="protein sequence ID" value="KNZ59811.1"/>
    <property type="molecule type" value="Genomic_DNA"/>
</dbReference>
<keyword evidence="3" id="KW-1185">Reference proteome</keyword>
<dbReference type="Proteomes" id="UP000037035">
    <property type="component" value="Unassembled WGS sequence"/>
</dbReference>